<accession>F0XMW5</accession>
<dbReference type="GO" id="GO:0016020">
    <property type="term" value="C:membrane"/>
    <property type="evidence" value="ECO:0007669"/>
    <property type="project" value="UniProtKB-SubCell"/>
</dbReference>
<gene>
    <name evidence="10" type="ORF">CMQ_2061</name>
</gene>
<dbReference type="InParanoid" id="F0XMW5"/>
<evidence type="ECO:0000256" key="8">
    <source>
        <dbReference type="ARBA" id="ARBA00023136"/>
    </source>
</evidence>
<dbReference type="GO" id="GO:0005794">
    <property type="term" value="C:Golgi apparatus"/>
    <property type="evidence" value="ECO:0007669"/>
    <property type="project" value="TreeGrafter"/>
</dbReference>
<dbReference type="EMBL" id="GL629795">
    <property type="protein sequence ID" value="EFX00980.1"/>
    <property type="molecule type" value="Genomic_DNA"/>
</dbReference>
<dbReference type="FunCoup" id="F0XMW5">
    <property type="interactions" value="65"/>
</dbReference>
<evidence type="ECO:0000256" key="1">
    <source>
        <dbReference type="ARBA" id="ARBA00004606"/>
    </source>
</evidence>
<evidence type="ECO:0000256" key="3">
    <source>
        <dbReference type="ARBA" id="ARBA00022676"/>
    </source>
</evidence>
<keyword evidence="5" id="KW-0812">Transmembrane</keyword>
<dbReference type="PANTHER" id="PTHR31392:SF1">
    <property type="entry name" value="ALPHA-1,3-MANNOSYLTRANSFERASE MNN1-RELATED"/>
    <property type="match status" value="1"/>
</dbReference>
<proteinExistence type="inferred from homology"/>
<dbReference type="OrthoDB" id="430354at2759"/>
<dbReference type="GO" id="GO:0000033">
    <property type="term" value="F:alpha-1,3-mannosyltransferase activity"/>
    <property type="evidence" value="ECO:0007669"/>
    <property type="project" value="TreeGrafter"/>
</dbReference>
<keyword evidence="8" id="KW-0472">Membrane</keyword>
<keyword evidence="4" id="KW-0808">Transferase</keyword>
<dbReference type="eggNOG" id="ENOG502RZ48">
    <property type="taxonomic scope" value="Eukaryota"/>
</dbReference>
<dbReference type="InterPro" id="IPR022751">
    <property type="entry name" value="Alpha_mannosyltransferase"/>
</dbReference>
<keyword evidence="6" id="KW-0735">Signal-anchor</keyword>
<dbReference type="RefSeq" id="XP_014170462.1">
    <property type="nucleotide sequence ID" value="XM_014314987.1"/>
</dbReference>
<protein>
    <recommendedName>
        <fullName evidence="12">Alpha-mannosyltransferase</fullName>
    </recommendedName>
</protein>
<evidence type="ECO:0000313" key="11">
    <source>
        <dbReference type="Proteomes" id="UP000007796"/>
    </source>
</evidence>
<dbReference type="InterPro" id="IPR029044">
    <property type="entry name" value="Nucleotide-diphossugar_trans"/>
</dbReference>
<keyword evidence="3" id="KW-0328">Glycosyltransferase</keyword>
<comment type="subcellular location">
    <subcellularLocation>
        <location evidence="1">Membrane</location>
        <topology evidence="1">Single-pass type II membrane protein</topology>
    </subcellularLocation>
</comment>
<dbReference type="GeneID" id="25975009"/>
<dbReference type="GO" id="GO:0006493">
    <property type="term" value="P:protein O-linked glycosylation"/>
    <property type="evidence" value="ECO:0007669"/>
    <property type="project" value="TreeGrafter"/>
</dbReference>
<name>F0XMW5_GROCL</name>
<sequence length="520" mass="57008">MMRSDHTRRFLDGTSAMLLHIYDRHRWRMVMPAGVSLILLWVLYASLATQPFAALLWLPQHAAASSSAKGLPAETTNALAVDTALLRDIVEYFADYPINHETASSFGEMGRRTRVLGDWLTRADELEAASADRMALDAAIEALATQQFSFLARPPRHPDTPTPLADLRATFAEGTTGIVVAAGDGTARFAGHLVAMLRDVLNSTLPIQIAYAGDDDLSLYHRARLAKVFGETSKEASSPPPAFLDVTSVFDEATLRFDVASGGWAVKAFAALAAPFETVIVIDADAVFLQPPEALLDAPGFRATGTLLFRDRLLWQHAFADRHTWWHDQIRRPSSAMSASRTWTEEYAEEGDSGVVVLDKGRPAVLAGLLHTAWQNTHAVREHTTYRITYGDKESWWLGLELAGAPYAVEAHYGAIVGWDESTDGTVNTRVCSFVIAHVDATDCLLWYNGSLLKNKAVNSTEYALPDSWMIDGTWQKGATKQDSSCMVGAPVKTLTIEETARLRSACHAAAIVDDSFRPF</sequence>
<dbReference type="STRING" id="655863.F0XMW5"/>
<evidence type="ECO:0000256" key="5">
    <source>
        <dbReference type="ARBA" id="ARBA00022692"/>
    </source>
</evidence>
<dbReference type="Proteomes" id="UP000007796">
    <property type="component" value="Unassembled WGS sequence"/>
</dbReference>
<keyword evidence="11" id="KW-1185">Reference proteome</keyword>
<evidence type="ECO:0000256" key="2">
    <source>
        <dbReference type="ARBA" id="ARBA00009105"/>
    </source>
</evidence>
<organism evidence="11">
    <name type="scientific">Grosmannia clavigera (strain kw1407 / UAMH 11150)</name>
    <name type="common">Blue stain fungus</name>
    <name type="synonym">Graphiocladiella clavigera</name>
    <dbReference type="NCBI Taxonomy" id="655863"/>
    <lineage>
        <taxon>Eukaryota</taxon>
        <taxon>Fungi</taxon>
        <taxon>Dikarya</taxon>
        <taxon>Ascomycota</taxon>
        <taxon>Pezizomycotina</taxon>
        <taxon>Sordariomycetes</taxon>
        <taxon>Sordariomycetidae</taxon>
        <taxon>Ophiostomatales</taxon>
        <taxon>Ophiostomataceae</taxon>
        <taxon>Leptographium</taxon>
    </lineage>
</organism>
<keyword evidence="7" id="KW-1133">Transmembrane helix</keyword>
<dbReference type="HOGENOM" id="CLU_030430_0_1_1"/>
<comment type="similarity">
    <text evidence="2">Belongs to the MNN1/MNT family.</text>
</comment>
<evidence type="ECO:0000256" key="9">
    <source>
        <dbReference type="ARBA" id="ARBA00023180"/>
    </source>
</evidence>
<evidence type="ECO:0000256" key="6">
    <source>
        <dbReference type="ARBA" id="ARBA00022968"/>
    </source>
</evidence>
<keyword evidence="9" id="KW-0325">Glycoprotein</keyword>
<evidence type="ECO:0000313" key="10">
    <source>
        <dbReference type="EMBL" id="EFX00980.1"/>
    </source>
</evidence>
<dbReference type="Pfam" id="PF11051">
    <property type="entry name" value="Mannosyl_trans3"/>
    <property type="match status" value="1"/>
</dbReference>
<dbReference type="PANTHER" id="PTHR31392">
    <property type="entry name" value="ALPHA-1,3-MANNOSYLTRANSFERASE MNN1-RELATED"/>
    <property type="match status" value="1"/>
</dbReference>
<reference evidence="10 11" key="1">
    <citation type="journal article" date="2011" name="Proc. Natl. Acad. Sci. U.S.A.">
        <title>Genome and transcriptome analyses of the mountain pine beetle-fungal symbiont Grosmannia clavigera, a lodgepole pine pathogen.</title>
        <authorList>
            <person name="DiGuistini S."/>
            <person name="Wang Y."/>
            <person name="Liao N.Y."/>
            <person name="Taylor G."/>
            <person name="Tanguay P."/>
            <person name="Feau N."/>
            <person name="Henrissat B."/>
            <person name="Chan S.K."/>
            <person name="Hesse-Orce U."/>
            <person name="Alamouti S.M."/>
            <person name="Tsui C.K.M."/>
            <person name="Docking R.T."/>
            <person name="Levasseur A."/>
            <person name="Haridas S."/>
            <person name="Robertson G."/>
            <person name="Birol I."/>
            <person name="Holt R.A."/>
            <person name="Marra M.A."/>
            <person name="Hamelin R.C."/>
            <person name="Hirst M."/>
            <person name="Jones S.J.M."/>
            <person name="Bohlmann J."/>
            <person name="Breuil C."/>
        </authorList>
    </citation>
    <scope>NUCLEOTIDE SEQUENCE [LARGE SCALE GENOMIC DNA]</scope>
    <source>
        <strain evidence="11">kw1407 / UAMH 11150</strain>
    </source>
</reference>
<dbReference type="SUPFAM" id="SSF53448">
    <property type="entry name" value="Nucleotide-diphospho-sugar transferases"/>
    <property type="match status" value="1"/>
</dbReference>
<dbReference type="AlphaFoldDB" id="F0XMW5"/>
<evidence type="ECO:0008006" key="12">
    <source>
        <dbReference type="Google" id="ProtNLM"/>
    </source>
</evidence>
<evidence type="ECO:0000256" key="4">
    <source>
        <dbReference type="ARBA" id="ARBA00022679"/>
    </source>
</evidence>
<evidence type="ECO:0000256" key="7">
    <source>
        <dbReference type="ARBA" id="ARBA00022989"/>
    </source>
</evidence>